<dbReference type="GO" id="GO:0005085">
    <property type="term" value="F:guanyl-nucleotide exchange factor activity"/>
    <property type="evidence" value="ECO:0007669"/>
    <property type="project" value="UniProtKB-KW"/>
</dbReference>
<evidence type="ECO:0000256" key="1">
    <source>
        <dbReference type="PROSITE-ProRule" id="PRU00135"/>
    </source>
</evidence>
<protein>
    <recommendedName>
        <fullName evidence="2">N-terminal Ras-GEF domain-containing protein</fullName>
    </recommendedName>
</protein>
<dbReference type="Proteomes" id="UP000663845">
    <property type="component" value="Unassembled WGS sequence"/>
</dbReference>
<comment type="caution">
    <text evidence="3">The sequence shown here is derived from an EMBL/GenBank/DDBJ whole genome shotgun (WGS) entry which is preliminary data.</text>
</comment>
<dbReference type="InterPro" id="IPR000651">
    <property type="entry name" value="Ras-like_Gua-exchang_fac_N"/>
</dbReference>
<dbReference type="PROSITE" id="PS50212">
    <property type="entry name" value="RASGEF_NTER"/>
    <property type="match status" value="1"/>
</dbReference>
<dbReference type="Pfam" id="PF00618">
    <property type="entry name" value="RasGEF_N"/>
    <property type="match status" value="1"/>
</dbReference>
<sequence length="151" mass="17793">MSTRGSLSCSDRKSFHKYFVMSGTSEKMLEHFLETYICVTYEEGDTSLDDFLSTYVIFMPINQICARLLSIYKAKPQSRLGENIDLVLQQKVKVIRFILEWYDVSRETFFEDPKINVFLEDLHQLIRVDMKIFSQLKEEIKLIEAIIENDT</sequence>
<feature type="domain" description="N-terminal Ras-GEF" evidence="2">
    <location>
        <begin position="16"/>
        <end position="151"/>
    </location>
</feature>
<organism evidence="3 4">
    <name type="scientific">Adineta steineri</name>
    <dbReference type="NCBI Taxonomy" id="433720"/>
    <lineage>
        <taxon>Eukaryota</taxon>
        <taxon>Metazoa</taxon>
        <taxon>Spiralia</taxon>
        <taxon>Gnathifera</taxon>
        <taxon>Rotifera</taxon>
        <taxon>Eurotatoria</taxon>
        <taxon>Bdelloidea</taxon>
        <taxon>Adinetida</taxon>
        <taxon>Adinetidae</taxon>
        <taxon>Adineta</taxon>
    </lineage>
</organism>
<dbReference type="SUPFAM" id="SSF48366">
    <property type="entry name" value="Ras GEF"/>
    <property type="match status" value="1"/>
</dbReference>
<dbReference type="Gene3D" id="1.20.870.10">
    <property type="entry name" value="Son of sevenless (SoS) protein Chain: S domain 1"/>
    <property type="match status" value="1"/>
</dbReference>
<proteinExistence type="predicted"/>
<gene>
    <name evidence="3" type="ORF">JYZ213_LOCUS24093</name>
</gene>
<keyword evidence="1" id="KW-0344">Guanine-nucleotide releasing factor</keyword>
<accession>A0A814SRB3</accession>
<reference evidence="3" key="1">
    <citation type="submission" date="2021-02" db="EMBL/GenBank/DDBJ databases">
        <authorList>
            <person name="Nowell W R."/>
        </authorList>
    </citation>
    <scope>NUCLEOTIDE SEQUENCE</scope>
</reference>
<dbReference type="EMBL" id="CAJNOG010000292">
    <property type="protein sequence ID" value="CAF1150853.1"/>
    <property type="molecule type" value="Genomic_DNA"/>
</dbReference>
<name>A0A814SRB3_9BILA</name>
<evidence type="ECO:0000313" key="3">
    <source>
        <dbReference type="EMBL" id="CAF1150853.1"/>
    </source>
</evidence>
<evidence type="ECO:0000259" key="2">
    <source>
        <dbReference type="PROSITE" id="PS50212"/>
    </source>
</evidence>
<dbReference type="AlphaFoldDB" id="A0A814SRB3"/>
<evidence type="ECO:0000313" key="4">
    <source>
        <dbReference type="Proteomes" id="UP000663845"/>
    </source>
</evidence>
<dbReference type="InterPro" id="IPR023578">
    <property type="entry name" value="Ras_GEF_dom_sf"/>
</dbReference>